<proteinExistence type="predicted"/>
<dbReference type="EMBL" id="CAJVPU010047742">
    <property type="protein sequence ID" value="CAG8754237.1"/>
    <property type="molecule type" value="Genomic_DNA"/>
</dbReference>
<accession>A0ACA9QJM7</accession>
<keyword evidence="2" id="KW-1185">Reference proteome</keyword>
<dbReference type="Proteomes" id="UP000789702">
    <property type="component" value="Unassembled WGS sequence"/>
</dbReference>
<feature type="non-terminal residue" evidence="1">
    <location>
        <position position="77"/>
    </location>
</feature>
<comment type="caution">
    <text evidence="1">The sequence shown here is derived from an EMBL/GenBank/DDBJ whole genome shotgun (WGS) entry which is preliminary data.</text>
</comment>
<name>A0ACA9QJM7_9GLOM</name>
<evidence type="ECO:0000313" key="1">
    <source>
        <dbReference type="EMBL" id="CAG8754237.1"/>
    </source>
</evidence>
<organism evidence="1 2">
    <name type="scientific">Dentiscutata heterogama</name>
    <dbReference type="NCBI Taxonomy" id="1316150"/>
    <lineage>
        <taxon>Eukaryota</taxon>
        <taxon>Fungi</taxon>
        <taxon>Fungi incertae sedis</taxon>
        <taxon>Mucoromycota</taxon>
        <taxon>Glomeromycotina</taxon>
        <taxon>Glomeromycetes</taxon>
        <taxon>Diversisporales</taxon>
        <taxon>Gigasporaceae</taxon>
        <taxon>Dentiscutata</taxon>
    </lineage>
</organism>
<feature type="non-terminal residue" evidence="1">
    <location>
        <position position="1"/>
    </location>
</feature>
<sequence length="77" mass="9290">RGYEYEFHYFMDEHWGTNCTGNAYYDISYKDYIDLKANSKLATPTSKKKQFIIMNCGYRILSEELNVQERLEKKFEL</sequence>
<reference evidence="1" key="1">
    <citation type="submission" date="2021-06" db="EMBL/GenBank/DDBJ databases">
        <authorList>
            <person name="Kallberg Y."/>
            <person name="Tangrot J."/>
            <person name="Rosling A."/>
        </authorList>
    </citation>
    <scope>NUCLEOTIDE SEQUENCE</scope>
    <source>
        <strain evidence="1">IL203A</strain>
    </source>
</reference>
<evidence type="ECO:0000313" key="2">
    <source>
        <dbReference type="Proteomes" id="UP000789702"/>
    </source>
</evidence>
<gene>
    <name evidence="1" type="ORF">DHETER_LOCUS14831</name>
</gene>
<protein>
    <submittedName>
        <fullName evidence="1">13559_t:CDS:1</fullName>
    </submittedName>
</protein>